<dbReference type="EMBL" id="CAXDID020000056">
    <property type="protein sequence ID" value="CAL6007931.1"/>
    <property type="molecule type" value="Genomic_DNA"/>
</dbReference>
<sequence length="161" mass="18109">MIFLNPSKGQSIISSRRDSLSSSLIISASRANLTLAPLSKTKSLSTLDFLLKANIRFQDISTIRASQFHPNSCVNLTTNIELLPATIQVKHNTNTILLNIVNYINITQPNNHTYLSSCQYSRVKLQKSIFSYDQDKLFLNMKIQSALVLRGSNLVSIYQFL</sequence>
<reference evidence="1" key="1">
    <citation type="submission" date="2023-06" db="EMBL/GenBank/DDBJ databases">
        <authorList>
            <person name="Kurt Z."/>
        </authorList>
    </citation>
    <scope>NUCLEOTIDE SEQUENCE</scope>
</reference>
<keyword evidence="3" id="KW-1185">Reference proteome</keyword>
<reference evidence="2 3" key="2">
    <citation type="submission" date="2024-07" db="EMBL/GenBank/DDBJ databases">
        <authorList>
            <person name="Akdeniz Z."/>
        </authorList>
    </citation>
    <scope>NUCLEOTIDE SEQUENCE [LARGE SCALE GENOMIC DNA]</scope>
</reference>
<dbReference type="Proteomes" id="UP001642409">
    <property type="component" value="Unassembled WGS sequence"/>
</dbReference>
<evidence type="ECO:0000313" key="1">
    <source>
        <dbReference type="EMBL" id="CAI9925455.1"/>
    </source>
</evidence>
<dbReference type="AlphaFoldDB" id="A0AA86NUV6"/>
<gene>
    <name evidence="1" type="ORF">HINF_LOCUS13100</name>
    <name evidence="2" type="ORF">HINF_LOCUS20878</name>
</gene>
<organism evidence="1">
    <name type="scientific">Hexamita inflata</name>
    <dbReference type="NCBI Taxonomy" id="28002"/>
    <lineage>
        <taxon>Eukaryota</taxon>
        <taxon>Metamonada</taxon>
        <taxon>Diplomonadida</taxon>
        <taxon>Hexamitidae</taxon>
        <taxon>Hexamitinae</taxon>
        <taxon>Hexamita</taxon>
    </lineage>
</organism>
<evidence type="ECO:0000313" key="3">
    <source>
        <dbReference type="Proteomes" id="UP001642409"/>
    </source>
</evidence>
<protein>
    <submittedName>
        <fullName evidence="2">Hypothetical_protein</fullName>
    </submittedName>
</protein>
<evidence type="ECO:0000313" key="2">
    <source>
        <dbReference type="EMBL" id="CAL6007931.1"/>
    </source>
</evidence>
<dbReference type="EMBL" id="CATOUU010000341">
    <property type="protein sequence ID" value="CAI9925455.1"/>
    <property type="molecule type" value="Genomic_DNA"/>
</dbReference>
<accession>A0AA86NUV6</accession>
<comment type="caution">
    <text evidence="1">The sequence shown here is derived from an EMBL/GenBank/DDBJ whole genome shotgun (WGS) entry which is preliminary data.</text>
</comment>
<name>A0AA86NUV6_9EUKA</name>
<proteinExistence type="predicted"/>